<evidence type="ECO:0000256" key="1">
    <source>
        <dbReference type="SAM" id="SignalP"/>
    </source>
</evidence>
<dbReference type="EMBL" id="ABXV02000074">
    <property type="protein sequence ID" value="EFB70474.1"/>
    <property type="molecule type" value="Genomic_DNA"/>
</dbReference>
<proteinExistence type="predicted"/>
<feature type="signal peptide" evidence="1">
    <location>
        <begin position="1"/>
        <end position="19"/>
    </location>
</feature>
<dbReference type="STRING" id="500637.PROVRUST_08412"/>
<keyword evidence="3" id="KW-1185">Reference proteome</keyword>
<feature type="chain" id="PRO_5003025975" evidence="1">
    <location>
        <begin position="20"/>
        <end position="105"/>
    </location>
</feature>
<organism evidence="2 3">
    <name type="scientific">Providencia rustigianii DSM 4541</name>
    <dbReference type="NCBI Taxonomy" id="500637"/>
    <lineage>
        <taxon>Bacteria</taxon>
        <taxon>Pseudomonadati</taxon>
        <taxon>Pseudomonadota</taxon>
        <taxon>Gammaproteobacteria</taxon>
        <taxon>Enterobacterales</taxon>
        <taxon>Morganellaceae</taxon>
        <taxon>Providencia</taxon>
    </lineage>
</organism>
<protein>
    <submittedName>
        <fullName evidence="2">Uncharacterized protein</fullName>
    </submittedName>
</protein>
<dbReference type="Proteomes" id="UP000005512">
    <property type="component" value="Unassembled WGS sequence"/>
</dbReference>
<dbReference type="RefSeq" id="WP_006816381.1">
    <property type="nucleotide sequence ID" value="NZ_GG703824.1"/>
</dbReference>
<gene>
    <name evidence="2" type="ORF">PROVRUST_08412</name>
</gene>
<evidence type="ECO:0000313" key="3">
    <source>
        <dbReference type="Proteomes" id="UP000005512"/>
    </source>
</evidence>
<dbReference type="AlphaFoldDB" id="D1P831"/>
<dbReference type="HOGENOM" id="CLU_2234140_0_0_6"/>
<comment type="caution">
    <text evidence="2">The sequence shown here is derived from an EMBL/GenBank/DDBJ whole genome shotgun (WGS) entry which is preliminary data.</text>
</comment>
<reference evidence="2" key="1">
    <citation type="submission" date="2009-12" db="EMBL/GenBank/DDBJ databases">
        <authorList>
            <person name="Weinstock G."/>
            <person name="Sodergren E."/>
            <person name="Clifton S."/>
            <person name="Fulton L."/>
            <person name="Fulton B."/>
            <person name="Courtney L."/>
            <person name="Fronick C."/>
            <person name="Harrison M."/>
            <person name="Strong C."/>
            <person name="Farmer C."/>
            <person name="Delahaunty K."/>
            <person name="Markovic C."/>
            <person name="Hall O."/>
            <person name="Minx P."/>
            <person name="Tomlinson C."/>
            <person name="Mitreva M."/>
            <person name="Nelson J."/>
            <person name="Hou S."/>
            <person name="Wollam A."/>
            <person name="Pepin K.H."/>
            <person name="Johnson M."/>
            <person name="Bhonagiri V."/>
            <person name="Nash W.E."/>
            <person name="Warren W."/>
            <person name="Chinwalla A."/>
            <person name="Mardis E.R."/>
            <person name="Wilson R.K."/>
        </authorList>
    </citation>
    <scope>NUCLEOTIDE SEQUENCE [LARGE SCALE GENOMIC DNA]</scope>
    <source>
        <strain evidence="2">DSM 4541</strain>
    </source>
</reference>
<evidence type="ECO:0000313" key="2">
    <source>
        <dbReference type="EMBL" id="EFB70474.1"/>
    </source>
</evidence>
<sequence length="105" mass="12106">MKKMIITIFIGLISMNCYANSPYWTDDVNERFKILESGNKELANALKLLTATESKVCEKQLNNQESLKFSKAYQMEIHQLSILLQNAKDNQQEILNILKPVRCVL</sequence>
<accession>D1P831</accession>
<name>D1P831_9GAMM</name>
<keyword evidence="1" id="KW-0732">Signal</keyword>